<proteinExistence type="predicted"/>
<dbReference type="EMBL" id="HACA01011963">
    <property type="protein sequence ID" value="CDW29324.1"/>
    <property type="molecule type" value="Transcribed_RNA"/>
</dbReference>
<name>A0A0K2TTF8_LEPSM</name>
<sequence>MIDRNTNPTIYRIQAEITEIGKNVIYSRITTTSSENNKIIQVATAKVSHSKSCYVT</sequence>
<dbReference type="AlphaFoldDB" id="A0A0K2TTF8"/>
<reference evidence="1" key="1">
    <citation type="submission" date="2014-05" db="EMBL/GenBank/DDBJ databases">
        <authorList>
            <person name="Chronopoulou M."/>
        </authorList>
    </citation>
    <scope>NUCLEOTIDE SEQUENCE</scope>
    <source>
        <tissue evidence="1">Whole organism</tissue>
    </source>
</reference>
<organism evidence="1">
    <name type="scientific">Lepeophtheirus salmonis</name>
    <name type="common">Salmon louse</name>
    <name type="synonym">Caligus salmonis</name>
    <dbReference type="NCBI Taxonomy" id="72036"/>
    <lineage>
        <taxon>Eukaryota</taxon>
        <taxon>Metazoa</taxon>
        <taxon>Ecdysozoa</taxon>
        <taxon>Arthropoda</taxon>
        <taxon>Crustacea</taxon>
        <taxon>Multicrustacea</taxon>
        <taxon>Hexanauplia</taxon>
        <taxon>Copepoda</taxon>
        <taxon>Siphonostomatoida</taxon>
        <taxon>Caligidae</taxon>
        <taxon>Lepeophtheirus</taxon>
    </lineage>
</organism>
<accession>A0A0K2TTF8</accession>
<feature type="non-terminal residue" evidence="1">
    <location>
        <position position="56"/>
    </location>
</feature>
<evidence type="ECO:0000313" key="1">
    <source>
        <dbReference type="EMBL" id="CDW29324.1"/>
    </source>
</evidence>
<protein>
    <submittedName>
        <fullName evidence="1">Uncharacterized protein</fullName>
    </submittedName>
</protein>